<comment type="caution">
    <text evidence="2">The sequence shown here is derived from an EMBL/GenBank/DDBJ whole genome shotgun (WGS) entry which is preliminary data.</text>
</comment>
<accession>A0AAV7RJH8</accession>
<evidence type="ECO:0000256" key="1">
    <source>
        <dbReference type="SAM" id="MobiDB-lite"/>
    </source>
</evidence>
<dbReference type="AlphaFoldDB" id="A0AAV7RJH8"/>
<feature type="region of interest" description="Disordered" evidence="1">
    <location>
        <begin position="15"/>
        <end position="82"/>
    </location>
</feature>
<organism evidence="2 3">
    <name type="scientific">Pleurodeles waltl</name>
    <name type="common">Iberian ribbed newt</name>
    <dbReference type="NCBI Taxonomy" id="8319"/>
    <lineage>
        <taxon>Eukaryota</taxon>
        <taxon>Metazoa</taxon>
        <taxon>Chordata</taxon>
        <taxon>Craniata</taxon>
        <taxon>Vertebrata</taxon>
        <taxon>Euteleostomi</taxon>
        <taxon>Amphibia</taxon>
        <taxon>Batrachia</taxon>
        <taxon>Caudata</taxon>
        <taxon>Salamandroidea</taxon>
        <taxon>Salamandridae</taxon>
        <taxon>Pleurodelinae</taxon>
        <taxon>Pleurodeles</taxon>
    </lineage>
</organism>
<keyword evidence="3" id="KW-1185">Reference proteome</keyword>
<reference evidence="2" key="1">
    <citation type="journal article" date="2022" name="bioRxiv">
        <title>Sequencing and chromosome-scale assembly of the giantPleurodeles waltlgenome.</title>
        <authorList>
            <person name="Brown T."/>
            <person name="Elewa A."/>
            <person name="Iarovenko S."/>
            <person name="Subramanian E."/>
            <person name="Araus A.J."/>
            <person name="Petzold A."/>
            <person name="Susuki M."/>
            <person name="Suzuki K.-i.T."/>
            <person name="Hayashi T."/>
            <person name="Toyoda A."/>
            <person name="Oliveira C."/>
            <person name="Osipova E."/>
            <person name="Leigh N.D."/>
            <person name="Simon A."/>
            <person name="Yun M.H."/>
        </authorList>
    </citation>
    <scope>NUCLEOTIDE SEQUENCE</scope>
    <source>
        <strain evidence="2">20211129_DDA</strain>
        <tissue evidence="2">Liver</tissue>
    </source>
</reference>
<gene>
    <name evidence="2" type="ORF">NDU88_003767</name>
</gene>
<evidence type="ECO:0000313" key="3">
    <source>
        <dbReference type="Proteomes" id="UP001066276"/>
    </source>
</evidence>
<proteinExistence type="predicted"/>
<protein>
    <submittedName>
        <fullName evidence="2">Uncharacterized protein</fullName>
    </submittedName>
</protein>
<sequence>MKTFLECLQLRLLSVEGKEPGSASEARTERQGETLGAGGGAASERTESRGAGSHGELAWSTNRPPTPPALQSVLDPPSTAQP</sequence>
<name>A0AAV7RJH8_PLEWA</name>
<dbReference type="Proteomes" id="UP001066276">
    <property type="component" value="Chromosome 5"/>
</dbReference>
<dbReference type="EMBL" id="JANPWB010000009">
    <property type="protein sequence ID" value="KAJ1150980.1"/>
    <property type="molecule type" value="Genomic_DNA"/>
</dbReference>
<evidence type="ECO:0000313" key="2">
    <source>
        <dbReference type="EMBL" id="KAJ1150980.1"/>
    </source>
</evidence>